<dbReference type="EMBL" id="KF900671">
    <property type="protein sequence ID" value="AIF03144.1"/>
    <property type="molecule type" value="Genomic_DNA"/>
</dbReference>
<proteinExistence type="inferred from homology"/>
<evidence type="ECO:0000256" key="9">
    <source>
        <dbReference type="ARBA" id="ARBA00048853"/>
    </source>
</evidence>
<feature type="binding site" evidence="10">
    <location>
        <position position="170"/>
    </location>
    <ligand>
        <name>NAD(+)</name>
        <dbReference type="ChEBI" id="CHEBI:57540"/>
    </ligand>
</feature>
<comment type="subcellular location">
    <subcellularLocation>
        <location evidence="10 12">Cytoplasm</location>
    </subcellularLocation>
</comment>
<comment type="similarity">
    <text evidence="2 10 12">Belongs to the glyceraldehyde-3-phosphate dehydrogenase family.</text>
</comment>
<dbReference type="InterPro" id="IPR020831">
    <property type="entry name" value="GlycerAld/Erythrose_P_DH"/>
</dbReference>
<dbReference type="InterPro" id="IPR006436">
    <property type="entry name" value="Glyceraldehyde-3-P_DH_2_arc"/>
</dbReference>
<comment type="subunit">
    <text evidence="3 10 12">Homotetramer.</text>
</comment>
<organism evidence="14">
    <name type="scientific">uncultured marine group II/III euryarchaeote KM3_161_E03</name>
    <dbReference type="NCBI Taxonomy" id="1457914"/>
    <lineage>
        <taxon>Archaea</taxon>
        <taxon>Methanobacteriati</taxon>
        <taxon>Methanobacteriota</taxon>
        <taxon>environmental samples</taxon>
    </lineage>
</organism>
<sequence length="344" mass="37102">MIKVAINGYGTIGKRVADAVDAQDDMTVVGVTKTGPSFGCELAAKKGFPLYCTTDDPERISSFSSGGYQCHGGLSELLSIADIVVDCSPGKMGTDNLAKYKAAGIKHLFQGGEKHSLTGLSYCSCANHDENLGSDGSRVVSCNTTGLSRTLVPLYDHCGSLKVECTMIRRAADPGDSKKGPINAIKPVLTVPSHHGPDVMSVKPEIEINSLAVAVPTTLMHVHAIIADLPEGHGLTTESIVEMWRGTPRVIVMHGQADRITTTAEVMEMARDIGRKWGDLHEIFVWEDGVRLVGDRLYYFQAIHQESDVIPENVDCIRALMGAEPNWRASVAKTDKAISDYYGI</sequence>
<keyword evidence="7 10" id="KW-0324">Glycolysis</keyword>
<evidence type="ECO:0000313" key="14">
    <source>
        <dbReference type="EMBL" id="AIF03144.1"/>
    </source>
</evidence>
<keyword evidence="10 12" id="KW-0963">Cytoplasm</keyword>
<evidence type="ECO:0000256" key="10">
    <source>
        <dbReference type="HAMAP-Rule" id="MF_00559"/>
    </source>
</evidence>
<dbReference type="SUPFAM" id="SSF51735">
    <property type="entry name" value="NAD(P)-binding Rossmann-fold domains"/>
    <property type="match status" value="1"/>
</dbReference>
<reference evidence="14" key="1">
    <citation type="journal article" date="2014" name="Genome Biol. Evol.">
        <title>Pangenome evidence for extensive interdomain horizontal transfer affecting lineage core and shell genes in uncultured planktonic thaumarchaeota and euryarchaeota.</title>
        <authorList>
            <person name="Deschamps P."/>
            <person name="Zivanovic Y."/>
            <person name="Moreira D."/>
            <person name="Rodriguez-Valera F."/>
            <person name="Lopez-Garcia P."/>
        </authorList>
    </citation>
    <scope>NUCLEOTIDE SEQUENCE</scope>
</reference>
<evidence type="ECO:0000256" key="12">
    <source>
        <dbReference type="RuleBase" id="RU003388"/>
    </source>
</evidence>
<evidence type="ECO:0000256" key="4">
    <source>
        <dbReference type="ARBA" id="ARBA00022857"/>
    </source>
</evidence>
<gene>
    <name evidence="14" type="primary">gap2</name>
    <name evidence="10" type="synonym">gap</name>
</gene>
<dbReference type="UniPathway" id="UPA00109">
    <property type="reaction ID" value="UER00184"/>
</dbReference>
<feature type="binding site" evidence="10">
    <location>
        <position position="112"/>
    </location>
    <ligand>
        <name>NAD(+)</name>
        <dbReference type="ChEBI" id="CHEBI:57540"/>
    </ligand>
</feature>
<dbReference type="CDD" id="cd02278">
    <property type="entry name" value="GAPDH_II_N"/>
    <property type="match status" value="1"/>
</dbReference>
<comment type="pathway">
    <text evidence="1 10 12">Carbohydrate degradation; glycolysis; pyruvate from D-glyceraldehyde 3-phosphate: step 1/5.</text>
</comment>
<feature type="binding site" evidence="10">
    <location>
        <position position="305"/>
    </location>
    <ligand>
        <name>NAD(+)</name>
        <dbReference type="ChEBI" id="CHEBI:57540"/>
    </ligand>
</feature>
<evidence type="ECO:0000256" key="8">
    <source>
        <dbReference type="ARBA" id="ARBA00048067"/>
    </source>
</evidence>
<dbReference type="GO" id="GO:0004365">
    <property type="term" value="F:glyceraldehyde-3-phosphate dehydrogenase (NAD+) (phosphorylating) activity"/>
    <property type="evidence" value="ECO:0007669"/>
    <property type="project" value="UniProtKB-UniRule"/>
</dbReference>
<dbReference type="NCBIfam" id="TIGR01546">
    <property type="entry name" value="GAPDH-II_archae"/>
    <property type="match status" value="1"/>
</dbReference>
<protein>
    <recommendedName>
        <fullName evidence="10 12">Glyceraldehyde-3-phosphate dehydrogenase</fullName>
        <shortName evidence="10">GAPDH</shortName>
        <ecNumber evidence="10 12">1.2.1.59</ecNumber>
    </recommendedName>
    <alternativeName>
        <fullName evidence="10">NAD(P)-dependent glyceraldehyde-3-phosphate dehydrogenase</fullName>
    </alternativeName>
</protein>
<name>A0A075GGV6_9EURY</name>
<dbReference type="InterPro" id="IPR020828">
    <property type="entry name" value="GlycerAld_3-P_DH_NAD(P)-bd"/>
</dbReference>
<feature type="active site" description="Nucleophile" evidence="10 11">
    <location>
        <position position="142"/>
    </location>
</feature>
<accession>A0A075GGV6</accession>
<comment type="catalytic activity">
    <reaction evidence="9 10 12">
        <text>D-glyceraldehyde 3-phosphate + phosphate + NAD(+) = (2R)-3-phospho-glyceroyl phosphate + NADH + H(+)</text>
        <dbReference type="Rhea" id="RHEA:10300"/>
        <dbReference type="ChEBI" id="CHEBI:15378"/>
        <dbReference type="ChEBI" id="CHEBI:43474"/>
        <dbReference type="ChEBI" id="CHEBI:57540"/>
        <dbReference type="ChEBI" id="CHEBI:57604"/>
        <dbReference type="ChEBI" id="CHEBI:57945"/>
        <dbReference type="ChEBI" id="CHEBI:59776"/>
        <dbReference type="EC" id="1.2.1.59"/>
    </reaction>
</comment>
<dbReference type="CDD" id="cd18127">
    <property type="entry name" value="GAPDH_II_C"/>
    <property type="match status" value="1"/>
</dbReference>
<evidence type="ECO:0000256" key="6">
    <source>
        <dbReference type="ARBA" id="ARBA00023027"/>
    </source>
</evidence>
<feature type="binding site" evidence="10">
    <location>
        <begin position="141"/>
        <end position="143"/>
    </location>
    <ligand>
        <name>D-glyceraldehyde 3-phosphate</name>
        <dbReference type="ChEBI" id="CHEBI:59776"/>
    </ligand>
</feature>
<feature type="binding site" evidence="10">
    <location>
        <begin position="195"/>
        <end position="196"/>
    </location>
    <ligand>
        <name>D-glyceraldehyde 3-phosphate</name>
        <dbReference type="ChEBI" id="CHEBI:59776"/>
    </ligand>
</feature>
<dbReference type="GO" id="GO:0005737">
    <property type="term" value="C:cytoplasm"/>
    <property type="evidence" value="ECO:0007669"/>
    <property type="project" value="UniProtKB-SubCell"/>
</dbReference>
<evidence type="ECO:0000256" key="11">
    <source>
        <dbReference type="PIRSR" id="PIRSR000149-1"/>
    </source>
</evidence>
<dbReference type="InterPro" id="IPR036291">
    <property type="entry name" value="NAD(P)-bd_dom_sf"/>
</dbReference>
<dbReference type="HAMAP" id="MF_00559">
    <property type="entry name" value="G3P_dehdrog_arch"/>
    <property type="match status" value="1"/>
</dbReference>
<dbReference type="GO" id="GO:0050661">
    <property type="term" value="F:NADP binding"/>
    <property type="evidence" value="ECO:0007669"/>
    <property type="project" value="UniProtKB-UniRule"/>
</dbReference>
<dbReference type="InterPro" id="IPR020829">
    <property type="entry name" value="GlycerAld_3-P_DH_cat"/>
</dbReference>
<dbReference type="GO" id="GO:0006096">
    <property type="term" value="P:glycolytic process"/>
    <property type="evidence" value="ECO:0007669"/>
    <property type="project" value="UniProtKB-UniRule"/>
</dbReference>
<dbReference type="Gene3D" id="3.40.50.720">
    <property type="entry name" value="NAD(P)-binding Rossmann-like Domain"/>
    <property type="match status" value="1"/>
</dbReference>
<evidence type="ECO:0000256" key="3">
    <source>
        <dbReference type="ARBA" id="ARBA00011881"/>
    </source>
</evidence>
<dbReference type="NCBIfam" id="NF003251">
    <property type="entry name" value="PRK04207.1"/>
    <property type="match status" value="1"/>
</dbReference>
<feature type="domain" description="Glyceraldehyde 3-phosphate dehydrogenase NAD(P) binding" evidence="13">
    <location>
        <begin position="2"/>
        <end position="142"/>
    </location>
</feature>
<dbReference type="SMART" id="SM00846">
    <property type="entry name" value="Gp_dh_N"/>
    <property type="match status" value="1"/>
</dbReference>
<evidence type="ECO:0000259" key="13">
    <source>
        <dbReference type="SMART" id="SM00846"/>
    </source>
</evidence>
<evidence type="ECO:0000256" key="2">
    <source>
        <dbReference type="ARBA" id="ARBA00007406"/>
    </source>
</evidence>
<feature type="binding site" evidence="10">
    <location>
        <begin position="11"/>
        <end position="12"/>
    </location>
    <ligand>
        <name>NAD(+)</name>
        <dbReference type="ChEBI" id="CHEBI:57540"/>
    </ligand>
</feature>
<dbReference type="GO" id="GO:0051287">
    <property type="term" value="F:NAD binding"/>
    <property type="evidence" value="ECO:0007669"/>
    <property type="project" value="UniProtKB-UniRule"/>
</dbReference>
<dbReference type="AlphaFoldDB" id="A0A075GGV6"/>
<dbReference type="Gene3D" id="3.30.360.10">
    <property type="entry name" value="Dihydrodipicolinate Reductase, domain 2"/>
    <property type="match status" value="1"/>
</dbReference>
<evidence type="ECO:0000256" key="1">
    <source>
        <dbReference type="ARBA" id="ARBA00004869"/>
    </source>
</evidence>
<evidence type="ECO:0000256" key="7">
    <source>
        <dbReference type="ARBA" id="ARBA00023152"/>
    </source>
</evidence>
<keyword evidence="4 10" id="KW-0521">NADP</keyword>
<keyword evidence="6 10" id="KW-0520">NAD</keyword>
<dbReference type="PIRSF" id="PIRSF000149">
    <property type="entry name" value="GAP_DH"/>
    <property type="match status" value="1"/>
</dbReference>
<dbReference type="Pfam" id="PF02800">
    <property type="entry name" value="Gp_dh_C"/>
    <property type="match status" value="1"/>
</dbReference>
<keyword evidence="5 10" id="KW-0560">Oxidoreductase</keyword>
<comment type="catalytic activity">
    <reaction evidence="8 10 12">
        <text>D-glyceraldehyde 3-phosphate + phosphate + NADP(+) = (2R)-3-phospho-glyceroyl phosphate + NADPH + H(+)</text>
        <dbReference type="Rhea" id="RHEA:10296"/>
        <dbReference type="ChEBI" id="CHEBI:15378"/>
        <dbReference type="ChEBI" id="CHEBI:43474"/>
        <dbReference type="ChEBI" id="CHEBI:57604"/>
        <dbReference type="ChEBI" id="CHEBI:57783"/>
        <dbReference type="ChEBI" id="CHEBI:58349"/>
        <dbReference type="ChEBI" id="CHEBI:59776"/>
        <dbReference type="EC" id="1.2.1.59"/>
    </reaction>
</comment>
<evidence type="ECO:0000256" key="5">
    <source>
        <dbReference type="ARBA" id="ARBA00023002"/>
    </source>
</evidence>
<dbReference type="SUPFAM" id="SSF55347">
    <property type="entry name" value="Glyceraldehyde-3-phosphate dehydrogenase-like, C-terminal domain"/>
    <property type="match status" value="1"/>
</dbReference>
<dbReference type="EC" id="1.2.1.59" evidence="10 12"/>
<dbReference type="GO" id="GO:0047100">
    <property type="term" value="F:glyceraldehyde-3-phosphate dehydrogenase (NADP+) (phosphorylating) activity"/>
    <property type="evidence" value="ECO:0007669"/>
    <property type="project" value="RHEA"/>
</dbReference>